<evidence type="ECO:0000256" key="2">
    <source>
        <dbReference type="ARBA" id="ARBA00022448"/>
    </source>
</evidence>
<evidence type="ECO:0000259" key="14">
    <source>
        <dbReference type="Pfam" id="PF07715"/>
    </source>
</evidence>
<sequence length="676" mass="72579">MPAAFPFPIAGATRAVRIPLRRAKLRRAAARLAPALLLLAGAGAPALAQSTDDQNAVDLPELVVSATGIPTPEKEVASSVSIVTAEDIERRQQRTLPDVLQSLPGLNVVQTGGPGGQTSVFIRGTNSNHVKVLIDGIEAGNPSTPNGAFDFGQLLATDLARVEVLRGPQSGLYGSDAIGGVISVTTKKGDGPAKVMGYVEGGALGTFNQAAALSGSTEKLAYSFNVTHFASTDIPVTPQNLVPFGYPINGNAYDNWTYSTRLDYQATEALAVNFIARYIDSRLAFTPDTYPPPTYEGIPAAQTSTSLASMFFTKGEGVWNAFDDRLVTTFGVSAMTTSNPTYGPNPAVNGQYEGDRQIYYLHSNLALAPGQNLLMGLERRNEAMTSETAYSEVDASTGDTGVYGEFQGSIGERFFGVANIRYDDDDTFGDHTTFRLAPAILFPETGTKLKASYGTGFKAPSLYQLYAPYYGNADLKPEESTGYDAGFEQELWGGRVTFGATYFHNDITNLISYDPATYQNVNISSATTQGAETFVAVAVTDRIDVRVDYTYTYVVGNMPVGQPFGAACAPIDATSCTPLRRPNNKVSLTLGWRPTDELDLSASLVYASSWWDIVRLTSNYIDQPGYTVVNVAANYKLNTNATVFARINNLFDQTYENPNGFLAPGFGAYGGLRLTY</sequence>
<dbReference type="GO" id="GO:0015889">
    <property type="term" value="P:cobalamin transport"/>
    <property type="evidence" value="ECO:0007669"/>
    <property type="project" value="TreeGrafter"/>
</dbReference>
<evidence type="ECO:0000256" key="11">
    <source>
        <dbReference type="RuleBase" id="RU003357"/>
    </source>
</evidence>
<dbReference type="Pfam" id="PF07715">
    <property type="entry name" value="Plug"/>
    <property type="match status" value="1"/>
</dbReference>
<evidence type="ECO:0000256" key="3">
    <source>
        <dbReference type="ARBA" id="ARBA00022452"/>
    </source>
</evidence>
<feature type="signal peptide" evidence="12">
    <location>
        <begin position="1"/>
        <end position="48"/>
    </location>
</feature>
<evidence type="ECO:0000256" key="7">
    <source>
        <dbReference type="ARBA" id="ARBA00023077"/>
    </source>
</evidence>
<dbReference type="InterPro" id="IPR000531">
    <property type="entry name" value="Beta-barrel_TonB"/>
</dbReference>
<accession>A0A6C1KJ63</accession>
<evidence type="ECO:0000256" key="6">
    <source>
        <dbReference type="ARBA" id="ARBA00023065"/>
    </source>
</evidence>
<keyword evidence="9 10" id="KW-0998">Cell outer membrane</keyword>
<dbReference type="PROSITE" id="PS52016">
    <property type="entry name" value="TONB_DEPENDENT_REC_3"/>
    <property type="match status" value="1"/>
</dbReference>
<dbReference type="OrthoDB" id="9760333at2"/>
<comment type="caution">
    <text evidence="15">The sequence shown here is derived from an EMBL/GenBank/DDBJ whole genome shotgun (WGS) entry which is preliminary data.</text>
</comment>
<dbReference type="CDD" id="cd01347">
    <property type="entry name" value="ligand_gated_channel"/>
    <property type="match status" value="1"/>
</dbReference>
<feature type="domain" description="TonB-dependent receptor-like beta-barrel" evidence="13">
    <location>
        <begin position="222"/>
        <end position="650"/>
    </location>
</feature>
<dbReference type="GeneID" id="95772585"/>
<dbReference type="InterPro" id="IPR036942">
    <property type="entry name" value="Beta-barrel_TonB_sf"/>
</dbReference>
<evidence type="ECO:0000313" key="15">
    <source>
        <dbReference type="EMBL" id="TLX44342.1"/>
    </source>
</evidence>
<dbReference type="PANTHER" id="PTHR30069:SF53">
    <property type="entry name" value="COLICIN I RECEPTOR-RELATED"/>
    <property type="match status" value="1"/>
</dbReference>
<dbReference type="EMBL" id="VAUP01000010">
    <property type="protein sequence ID" value="TLX44342.1"/>
    <property type="molecule type" value="Genomic_DNA"/>
</dbReference>
<dbReference type="InterPro" id="IPR037066">
    <property type="entry name" value="Plug_dom_sf"/>
</dbReference>
<dbReference type="GO" id="GO:0006811">
    <property type="term" value="P:monoatomic ion transport"/>
    <property type="evidence" value="ECO:0007669"/>
    <property type="project" value="UniProtKB-KW"/>
</dbReference>
<proteinExistence type="inferred from homology"/>
<keyword evidence="6" id="KW-0406">Ion transport</keyword>
<evidence type="ECO:0000259" key="13">
    <source>
        <dbReference type="Pfam" id="PF00593"/>
    </source>
</evidence>
<keyword evidence="7 11" id="KW-0798">TonB box</keyword>
<comment type="similarity">
    <text evidence="10 11">Belongs to the TonB-dependent receptor family.</text>
</comment>
<keyword evidence="5 12" id="KW-0732">Signal</keyword>
<keyword evidence="2 10" id="KW-0813">Transport</keyword>
<dbReference type="Gene3D" id="2.170.130.10">
    <property type="entry name" value="TonB-dependent receptor, plug domain"/>
    <property type="match status" value="1"/>
</dbReference>
<evidence type="ECO:0000313" key="16">
    <source>
        <dbReference type="Proteomes" id="UP000305131"/>
    </source>
</evidence>
<evidence type="ECO:0000256" key="8">
    <source>
        <dbReference type="ARBA" id="ARBA00023136"/>
    </source>
</evidence>
<dbReference type="InterPro" id="IPR039426">
    <property type="entry name" value="TonB-dep_rcpt-like"/>
</dbReference>
<evidence type="ECO:0000256" key="5">
    <source>
        <dbReference type="ARBA" id="ARBA00022729"/>
    </source>
</evidence>
<dbReference type="InterPro" id="IPR012910">
    <property type="entry name" value="Plug_dom"/>
</dbReference>
<evidence type="ECO:0000256" key="9">
    <source>
        <dbReference type="ARBA" id="ARBA00023237"/>
    </source>
</evidence>
<evidence type="ECO:0000256" key="4">
    <source>
        <dbReference type="ARBA" id="ARBA00022692"/>
    </source>
</evidence>
<keyword evidence="15" id="KW-0675">Receptor</keyword>
<organism evidence="15 16">
    <name type="scientific">Xanthobacter autotrophicus</name>
    <dbReference type="NCBI Taxonomy" id="280"/>
    <lineage>
        <taxon>Bacteria</taxon>
        <taxon>Pseudomonadati</taxon>
        <taxon>Pseudomonadota</taxon>
        <taxon>Alphaproteobacteria</taxon>
        <taxon>Hyphomicrobiales</taxon>
        <taxon>Xanthobacteraceae</taxon>
        <taxon>Xanthobacter</taxon>
    </lineage>
</organism>
<dbReference type="Pfam" id="PF00593">
    <property type="entry name" value="TonB_dep_Rec_b-barrel"/>
    <property type="match status" value="1"/>
</dbReference>
<dbReference type="GO" id="GO:0009279">
    <property type="term" value="C:cell outer membrane"/>
    <property type="evidence" value="ECO:0007669"/>
    <property type="project" value="UniProtKB-SubCell"/>
</dbReference>
<keyword evidence="3 10" id="KW-1134">Transmembrane beta strand</keyword>
<reference evidence="15 16" key="1">
    <citation type="submission" date="2019-05" db="EMBL/GenBank/DDBJ databases">
        <authorList>
            <person name="Zhou X."/>
        </authorList>
    </citation>
    <scope>NUCLEOTIDE SEQUENCE [LARGE SCALE GENOMIC DNA]</scope>
    <source>
        <strain evidence="15 16">DSM 432</strain>
    </source>
</reference>
<keyword evidence="4 10" id="KW-0812">Transmembrane</keyword>
<dbReference type="Gene3D" id="2.40.170.20">
    <property type="entry name" value="TonB-dependent receptor, beta-barrel domain"/>
    <property type="match status" value="1"/>
</dbReference>
<dbReference type="SUPFAM" id="SSF56935">
    <property type="entry name" value="Porins"/>
    <property type="match status" value="1"/>
</dbReference>
<name>A0A6C1KJ63_XANAU</name>
<feature type="domain" description="TonB-dependent receptor plug" evidence="14">
    <location>
        <begin position="73"/>
        <end position="181"/>
    </location>
</feature>
<dbReference type="Proteomes" id="UP000305131">
    <property type="component" value="Unassembled WGS sequence"/>
</dbReference>
<feature type="chain" id="PRO_5025443925" evidence="12">
    <location>
        <begin position="49"/>
        <end position="676"/>
    </location>
</feature>
<gene>
    <name evidence="15" type="ORF">FBQ73_03830</name>
</gene>
<comment type="subcellular location">
    <subcellularLocation>
        <location evidence="1 10">Cell outer membrane</location>
        <topology evidence="1 10">Multi-pass membrane protein</topology>
    </subcellularLocation>
</comment>
<evidence type="ECO:0000256" key="1">
    <source>
        <dbReference type="ARBA" id="ARBA00004571"/>
    </source>
</evidence>
<evidence type="ECO:0000256" key="12">
    <source>
        <dbReference type="SAM" id="SignalP"/>
    </source>
</evidence>
<keyword evidence="8 10" id="KW-0472">Membrane</keyword>
<protein>
    <submittedName>
        <fullName evidence="15">TonB-dependent receptor</fullName>
    </submittedName>
</protein>
<evidence type="ECO:0000256" key="10">
    <source>
        <dbReference type="PROSITE-ProRule" id="PRU01360"/>
    </source>
</evidence>
<dbReference type="PANTHER" id="PTHR30069">
    <property type="entry name" value="TONB-DEPENDENT OUTER MEMBRANE RECEPTOR"/>
    <property type="match status" value="1"/>
</dbReference>
<dbReference type="RefSeq" id="WP_138398193.1">
    <property type="nucleotide sequence ID" value="NZ_JBAFVI010000015.1"/>
</dbReference>
<dbReference type="AlphaFoldDB" id="A0A6C1KJ63"/>